<sequence length="121" mass="13815">LLVVHSRRWRPRTSINIGGGCFLGFFFQWLFATAASIVDWTIQQNPTKPCISTNHVRTPHLKHLPHMYNISIFISVSVCVEHARRFVLACRHFSGRKCTANPSWDLASLCKSSNGPHDRRT</sequence>
<feature type="transmembrane region" description="Helical" evidence="1">
    <location>
        <begin position="21"/>
        <end position="42"/>
    </location>
</feature>
<evidence type="ECO:0000313" key="3">
    <source>
        <dbReference type="Proteomes" id="UP000054721"/>
    </source>
</evidence>
<evidence type="ECO:0000313" key="2">
    <source>
        <dbReference type="EMBL" id="KRZ56853.1"/>
    </source>
</evidence>
<evidence type="ECO:0000256" key="1">
    <source>
        <dbReference type="SAM" id="Phobius"/>
    </source>
</evidence>
<keyword evidence="1" id="KW-0812">Transmembrane</keyword>
<reference evidence="2 3" key="1">
    <citation type="submission" date="2015-05" db="EMBL/GenBank/DDBJ databases">
        <title>Evolution of Trichinella species and genotypes.</title>
        <authorList>
            <person name="Korhonen P.K."/>
            <person name="Edoardo P."/>
            <person name="Giuseppe L.R."/>
            <person name="Gasser R.B."/>
        </authorList>
    </citation>
    <scope>NUCLEOTIDE SEQUENCE [LARGE SCALE GENOMIC DNA]</scope>
    <source>
        <strain evidence="2">ISS10</strain>
    </source>
</reference>
<dbReference type="AlphaFoldDB" id="A0A0V1LBI3"/>
<keyword evidence="1" id="KW-1133">Transmembrane helix</keyword>
<comment type="caution">
    <text evidence="2">The sequence shown here is derived from an EMBL/GenBank/DDBJ whole genome shotgun (WGS) entry which is preliminary data.</text>
</comment>
<protein>
    <submittedName>
        <fullName evidence="2">Uncharacterized protein</fullName>
    </submittedName>
</protein>
<dbReference type="EMBL" id="JYDW01000086">
    <property type="protein sequence ID" value="KRZ56853.1"/>
    <property type="molecule type" value="Genomic_DNA"/>
</dbReference>
<keyword evidence="3" id="KW-1185">Reference proteome</keyword>
<proteinExistence type="predicted"/>
<feature type="non-terminal residue" evidence="2">
    <location>
        <position position="1"/>
    </location>
</feature>
<dbReference type="OrthoDB" id="660555at2759"/>
<organism evidence="2 3">
    <name type="scientific">Trichinella nativa</name>
    <dbReference type="NCBI Taxonomy" id="6335"/>
    <lineage>
        <taxon>Eukaryota</taxon>
        <taxon>Metazoa</taxon>
        <taxon>Ecdysozoa</taxon>
        <taxon>Nematoda</taxon>
        <taxon>Enoplea</taxon>
        <taxon>Dorylaimia</taxon>
        <taxon>Trichinellida</taxon>
        <taxon>Trichinellidae</taxon>
        <taxon>Trichinella</taxon>
    </lineage>
</organism>
<name>A0A0V1LBI3_9BILA</name>
<dbReference type="Proteomes" id="UP000054721">
    <property type="component" value="Unassembled WGS sequence"/>
</dbReference>
<keyword evidence="1" id="KW-0472">Membrane</keyword>
<accession>A0A0V1LBI3</accession>
<gene>
    <name evidence="2" type="ORF">T02_15300</name>
</gene>